<feature type="signal peptide" evidence="1">
    <location>
        <begin position="1"/>
        <end position="24"/>
    </location>
</feature>
<dbReference type="Pfam" id="PF02225">
    <property type="entry name" value="PA"/>
    <property type="match status" value="1"/>
</dbReference>
<accession>A0ABP0MTU6</accession>
<evidence type="ECO:0000259" key="2">
    <source>
        <dbReference type="Pfam" id="PF02225"/>
    </source>
</evidence>
<keyword evidence="1" id="KW-0732">Signal</keyword>
<comment type="caution">
    <text evidence="3">The sequence shown here is derived from an EMBL/GenBank/DDBJ whole genome shotgun (WGS) entry which is preliminary data.</text>
</comment>
<keyword evidence="4" id="KW-1185">Reference proteome</keyword>
<dbReference type="Proteomes" id="UP001642484">
    <property type="component" value="Unassembled WGS sequence"/>
</dbReference>
<evidence type="ECO:0000313" key="4">
    <source>
        <dbReference type="Proteomes" id="UP001642484"/>
    </source>
</evidence>
<evidence type="ECO:0000313" key="3">
    <source>
        <dbReference type="EMBL" id="CAK9054558.1"/>
    </source>
</evidence>
<dbReference type="InterPro" id="IPR003137">
    <property type="entry name" value="PA_domain"/>
</dbReference>
<name>A0ABP0MTU6_9DINO</name>
<dbReference type="SUPFAM" id="SSF52025">
    <property type="entry name" value="PA domain"/>
    <property type="match status" value="1"/>
</dbReference>
<feature type="domain" description="PA" evidence="2">
    <location>
        <begin position="322"/>
        <end position="395"/>
    </location>
</feature>
<reference evidence="3 4" key="1">
    <citation type="submission" date="2024-02" db="EMBL/GenBank/DDBJ databases">
        <authorList>
            <person name="Chen Y."/>
            <person name="Shah S."/>
            <person name="Dougan E. K."/>
            <person name="Thang M."/>
            <person name="Chan C."/>
        </authorList>
    </citation>
    <scope>NUCLEOTIDE SEQUENCE [LARGE SCALE GENOMIC DNA]</scope>
</reference>
<dbReference type="EMBL" id="CAXAMN010019557">
    <property type="protein sequence ID" value="CAK9054558.1"/>
    <property type="molecule type" value="Genomic_DNA"/>
</dbReference>
<protein>
    <recommendedName>
        <fullName evidence="2">PA domain-containing protein</fullName>
    </recommendedName>
</protein>
<dbReference type="Gene3D" id="3.50.30.30">
    <property type="match status" value="1"/>
</dbReference>
<evidence type="ECO:0000256" key="1">
    <source>
        <dbReference type="SAM" id="SignalP"/>
    </source>
</evidence>
<organism evidence="3 4">
    <name type="scientific">Durusdinium trenchii</name>
    <dbReference type="NCBI Taxonomy" id="1381693"/>
    <lineage>
        <taxon>Eukaryota</taxon>
        <taxon>Sar</taxon>
        <taxon>Alveolata</taxon>
        <taxon>Dinophyceae</taxon>
        <taxon>Suessiales</taxon>
        <taxon>Symbiodiniaceae</taxon>
        <taxon>Durusdinium</taxon>
    </lineage>
</organism>
<gene>
    <name evidence="3" type="ORF">CCMP2556_LOCUS27263</name>
</gene>
<proteinExistence type="predicted"/>
<feature type="chain" id="PRO_5046416308" description="PA domain-containing protein" evidence="1">
    <location>
        <begin position="25"/>
        <end position="457"/>
    </location>
</feature>
<dbReference type="InterPro" id="IPR046450">
    <property type="entry name" value="PA_dom_sf"/>
</dbReference>
<sequence>MEDLDELLLLKVLSFCGLASLAAWEPVRRSGVPPSSEYTHVWLGLLRRCAEVDEVNDLPRIKRAFASLSVSQPSSGGWKAMLLSAAFLQGREELETSSLMAQRLHGDLVERPLLDADGRCIARVQRLGLTHFDVTGCFESSDWDVFLSALDDPGLAAPKAVYSDTLQVFETAIRFGLITEESGHPAFHGFAFMPDLNHLLWRAEGTRQFLHLVFTLFCGGVQRQCEAYMGPGEEDILDQHLGYFQPWHVAPFWVHMPTHFEGLRQSVNLELRSGSIEKPCSRWHCVQAIDAEWNEHLQSTDFHRVIYNAENPFATLPFEKQVFQGAIALIRQGGGCGFAYKACAARAAGAVGCIIWSSESLDLLQGPMVRTFQGRTSPDPEIPCVLVSEDAGRRIFAALQGGPLYVKIHIERNESFQAFRRNVALGHRVRMALLAESIIAKPGMGVVDFQEYFFRNM</sequence>